<protein>
    <submittedName>
        <fullName evidence="2">DNA-directed RNA polymerase subunit H (RpoH)</fullName>
        <ecNumber evidence="2">2.7.7.6</ecNumber>
    </submittedName>
</protein>
<accession>A0A075HH36</accession>
<dbReference type="EMBL" id="KF900967">
    <property type="protein sequence ID" value="AIF13218.1"/>
    <property type="molecule type" value="Genomic_DNA"/>
</dbReference>
<dbReference type="AlphaFoldDB" id="A0A075HH36"/>
<dbReference type="GO" id="GO:0000428">
    <property type="term" value="C:DNA-directed RNA polymerase complex"/>
    <property type="evidence" value="ECO:0007669"/>
    <property type="project" value="UniProtKB-KW"/>
</dbReference>
<evidence type="ECO:0000259" key="1">
    <source>
        <dbReference type="Pfam" id="PF01191"/>
    </source>
</evidence>
<dbReference type="Pfam" id="PF01191">
    <property type="entry name" value="RNA_pol_Rpb5_C"/>
    <property type="match status" value="1"/>
</dbReference>
<organism evidence="2">
    <name type="scientific">uncultured marine group II/III euryarchaeote KM3_60_H01</name>
    <dbReference type="NCBI Taxonomy" id="1456470"/>
    <lineage>
        <taxon>Archaea</taxon>
        <taxon>Methanobacteriati</taxon>
        <taxon>Methanobacteriota</taxon>
        <taxon>environmental samples</taxon>
    </lineage>
</organism>
<name>A0A075HH36_9EURY</name>
<dbReference type="SUPFAM" id="SSF55287">
    <property type="entry name" value="RPB5-like RNA polymerase subunit"/>
    <property type="match status" value="1"/>
</dbReference>
<gene>
    <name evidence="2" type="primary">rpoH</name>
</gene>
<reference evidence="2" key="1">
    <citation type="journal article" date="2014" name="Genome Biol. Evol.">
        <title>Pangenome evidence for extensive interdomain horizontal transfer affecting lineage core and shell genes in uncultured planktonic thaumarchaeota and euryarchaeota.</title>
        <authorList>
            <person name="Deschamps P."/>
            <person name="Zivanovic Y."/>
            <person name="Moreira D."/>
            <person name="Rodriguez-Valera F."/>
            <person name="Lopez-Garcia P."/>
        </authorList>
    </citation>
    <scope>NUCLEOTIDE SEQUENCE</scope>
</reference>
<dbReference type="GO" id="GO:0003899">
    <property type="term" value="F:DNA-directed RNA polymerase activity"/>
    <property type="evidence" value="ECO:0007669"/>
    <property type="project" value="UniProtKB-EC"/>
</dbReference>
<feature type="domain" description="RNA polymerase subunit H/Rpb5 C-terminal" evidence="1">
    <location>
        <begin position="96"/>
        <end position="192"/>
    </location>
</feature>
<sequence length="196" mass="22232">MAVKSSTKKRLMELGVKEELAHKLADDANMDTIKKMSAQDVATKLSLKMTDTELETIMDIIREQAASKRRRPTRRVEMKAELKALETNIPLGEMRFNVLNHEIVPLHELVPEDEQMTELAPWDLVGTDIDGSPRLRIELLPKILITDPAIQAMKEAMEQSDDELRAGWLNNRVVRITRRSPSAGIHVAYRLVVEGN</sequence>
<dbReference type="GO" id="GO:0006351">
    <property type="term" value="P:DNA-templated transcription"/>
    <property type="evidence" value="ECO:0007669"/>
    <property type="project" value="InterPro"/>
</dbReference>
<keyword evidence="2" id="KW-0804">Transcription</keyword>
<proteinExistence type="predicted"/>
<dbReference type="Gene3D" id="3.90.940.20">
    <property type="entry name" value="RPB5-like RNA polymerase subunit"/>
    <property type="match status" value="1"/>
</dbReference>
<dbReference type="InterPro" id="IPR000783">
    <property type="entry name" value="RNA_pol_subH/Rpb5_C"/>
</dbReference>
<evidence type="ECO:0000313" key="2">
    <source>
        <dbReference type="EMBL" id="AIF13218.1"/>
    </source>
</evidence>
<dbReference type="InterPro" id="IPR035913">
    <property type="entry name" value="RPB5-like_sf"/>
</dbReference>
<keyword evidence="2" id="KW-0240">DNA-directed RNA polymerase</keyword>
<keyword evidence="2" id="KW-0548">Nucleotidyltransferase</keyword>
<dbReference type="EC" id="2.7.7.6" evidence="2"/>
<keyword evidence="2" id="KW-0808">Transferase</keyword>
<dbReference type="GO" id="GO:0003677">
    <property type="term" value="F:DNA binding"/>
    <property type="evidence" value="ECO:0007669"/>
    <property type="project" value="InterPro"/>
</dbReference>